<gene>
    <name evidence="1" type="ORF">AVDCRST_MAG91-2755</name>
</gene>
<dbReference type="AlphaFoldDB" id="A0A6J4TQK6"/>
<feature type="non-terminal residue" evidence="1">
    <location>
        <position position="40"/>
    </location>
</feature>
<protein>
    <submittedName>
        <fullName evidence="1">Uncharacterized protein</fullName>
    </submittedName>
</protein>
<dbReference type="EMBL" id="CADCVX010000488">
    <property type="protein sequence ID" value="CAA9528535.1"/>
    <property type="molecule type" value="Genomic_DNA"/>
</dbReference>
<accession>A0A6J4TQK6</accession>
<feature type="non-terminal residue" evidence="1">
    <location>
        <position position="1"/>
    </location>
</feature>
<evidence type="ECO:0000313" key="1">
    <source>
        <dbReference type="EMBL" id="CAA9528535.1"/>
    </source>
</evidence>
<reference evidence="1" key="1">
    <citation type="submission" date="2020-02" db="EMBL/GenBank/DDBJ databases">
        <authorList>
            <person name="Meier V. D."/>
        </authorList>
    </citation>
    <scope>NUCLEOTIDE SEQUENCE</scope>
    <source>
        <strain evidence="1">AVDCRST_MAG91</strain>
    </source>
</reference>
<proteinExistence type="predicted"/>
<organism evidence="1">
    <name type="scientific">uncultured Sphingomonadaceae bacterium</name>
    <dbReference type="NCBI Taxonomy" id="169976"/>
    <lineage>
        <taxon>Bacteria</taxon>
        <taxon>Pseudomonadati</taxon>
        <taxon>Pseudomonadota</taxon>
        <taxon>Alphaproteobacteria</taxon>
        <taxon>Sphingomonadales</taxon>
        <taxon>Sphingomonadaceae</taxon>
        <taxon>environmental samples</taxon>
    </lineage>
</organism>
<name>A0A6J4TQK6_9SPHN</name>
<sequence length="40" mass="4339">GPPRGRGQACTTVAAGTGWQTFKYLRHPGEGRDPRTRLSV</sequence>